<sequence>MKVSTGTRLKELMSELGLKQVDILKKTEPFQKSLGIKMGKSTLSQYVNDVQSPDQDRIYLLSKAFNVSEPWLMGYEVDKERIPDNQREENTILDIYNQLNLENQSTVYSFAKRKLSEQNSVKEESNIYQLSDYTDQPCYGAVSAGTGEWLGDETIETVSVPNSILPPCDFDMMLQVNGDSMEPLFEDDEYIFVKKTDDLRSGQIGVFFVDGEAYVKKAYLEEDQLRLVSLNTKYDDLIFKDFNEVKMIGTVIM</sequence>
<dbReference type="Gene3D" id="1.10.260.40">
    <property type="entry name" value="lambda repressor-like DNA-binding domains"/>
    <property type="match status" value="1"/>
</dbReference>
<dbReference type="Gene3D" id="2.10.109.10">
    <property type="entry name" value="Umud Fragment, subunit A"/>
    <property type="match status" value="1"/>
</dbReference>
<dbReference type="InterPro" id="IPR001387">
    <property type="entry name" value="Cro/C1-type_HTH"/>
</dbReference>
<proteinExistence type="predicted"/>
<dbReference type="InterPro" id="IPR015927">
    <property type="entry name" value="Peptidase_S24_S26A/B/C"/>
</dbReference>
<dbReference type="RefSeq" id="WP_111853297.1">
    <property type="nucleotide sequence ID" value="NZ_CP127382.2"/>
</dbReference>
<dbReference type="Pfam" id="PF01381">
    <property type="entry name" value="HTH_3"/>
    <property type="match status" value="1"/>
</dbReference>
<dbReference type="Pfam" id="PF00717">
    <property type="entry name" value="Peptidase_S24"/>
    <property type="match status" value="1"/>
</dbReference>
<organism evidence="4 5">
    <name type="scientific">Aerococcus tenax</name>
    <dbReference type="NCBI Taxonomy" id="3078812"/>
    <lineage>
        <taxon>Bacteria</taxon>
        <taxon>Bacillati</taxon>
        <taxon>Bacillota</taxon>
        <taxon>Bacilli</taxon>
        <taxon>Lactobacillales</taxon>
        <taxon>Aerococcaceae</taxon>
        <taxon>Aerococcus</taxon>
    </lineage>
</organism>
<dbReference type="SUPFAM" id="SSF47413">
    <property type="entry name" value="lambda repressor-like DNA-binding domains"/>
    <property type="match status" value="1"/>
</dbReference>
<keyword evidence="1" id="KW-0805">Transcription regulation</keyword>
<evidence type="ECO:0000256" key="2">
    <source>
        <dbReference type="ARBA" id="ARBA00023125"/>
    </source>
</evidence>
<evidence type="ECO:0000256" key="1">
    <source>
        <dbReference type="ARBA" id="ARBA00023015"/>
    </source>
</evidence>
<keyword evidence="5" id="KW-1185">Reference proteome</keyword>
<dbReference type="InterPro" id="IPR039418">
    <property type="entry name" value="LexA-like"/>
</dbReference>
<dbReference type="SMART" id="SM00530">
    <property type="entry name" value="HTH_XRE"/>
    <property type="match status" value="1"/>
</dbReference>
<keyword evidence="3" id="KW-0804">Transcription</keyword>
<dbReference type="SUPFAM" id="SSF51306">
    <property type="entry name" value="LexA/Signal peptidase"/>
    <property type="match status" value="1"/>
</dbReference>
<dbReference type="InterPro" id="IPR010982">
    <property type="entry name" value="Lambda_DNA-bd_dom_sf"/>
</dbReference>
<evidence type="ECO:0000313" key="4">
    <source>
        <dbReference type="EMBL" id="KAA9238607.1"/>
    </source>
</evidence>
<dbReference type="PANTHER" id="PTHR40661:SF1">
    <property type="entry name" value="HTH CRO_C1-TYPE DOMAIN-CONTAINING PROTEIN"/>
    <property type="match status" value="1"/>
</dbReference>
<dbReference type="CDD" id="cd00093">
    <property type="entry name" value="HTH_XRE"/>
    <property type="match status" value="1"/>
</dbReference>
<dbReference type="AlphaFoldDB" id="A0A329NBD8"/>
<dbReference type="InterPro" id="IPR036286">
    <property type="entry name" value="LexA/Signal_pep-like_sf"/>
</dbReference>
<protein>
    <submittedName>
        <fullName evidence="4">Helix-turn-helix domain-containing protein</fullName>
    </submittedName>
</protein>
<keyword evidence="2" id="KW-0238">DNA-binding</keyword>
<dbReference type="Proteomes" id="UP000326476">
    <property type="component" value="Unassembled WGS sequence"/>
</dbReference>
<dbReference type="PROSITE" id="PS50943">
    <property type="entry name" value="HTH_CROC1"/>
    <property type="match status" value="1"/>
</dbReference>
<dbReference type="EMBL" id="VYVN01000024">
    <property type="protein sequence ID" value="KAA9238607.1"/>
    <property type="molecule type" value="Genomic_DNA"/>
</dbReference>
<accession>A0A329NBD8</accession>
<dbReference type="CDD" id="cd06529">
    <property type="entry name" value="S24_LexA-like"/>
    <property type="match status" value="1"/>
</dbReference>
<evidence type="ECO:0000256" key="3">
    <source>
        <dbReference type="ARBA" id="ARBA00023163"/>
    </source>
</evidence>
<gene>
    <name evidence="4" type="ORF">F6I34_08160</name>
</gene>
<reference evidence="5" key="1">
    <citation type="submission" date="2019-09" db="EMBL/GenBank/DDBJ databases">
        <title>Draft genome sequence assemblies of isolates from the urinary tract.</title>
        <authorList>
            <person name="Mores C.R."/>
            <person name="Putonti C."/>
            <person name="Wolfe A.J."/>
        </authorList>
    </citation>
    <scope>NUCLEOTIDE SEQUENCE [LARGE SCALE GENOMIC DNA]</scope>
    <source>
        <strain evidence="5">UMB8614</strain>
    </source>
</reference>
<dbReference type="PANTHER" id="PTHR40661">
    <property type="match status" value="1"/>
</dbReference>
<name>A0A329NBD8_9LACT</name>
<comment type="caution">
    <text evidence="4">The sequence shown here is derived from an EMBL/GenBank/DDBJ whole genome shotgun (WGS) entry which is preliminary data.</text>
</comment>
<dbReference type="GO" id="GO:0003677">
    <property type="term" value="F:DNA binding"/>
    <property type="evidence" value="ECO:0007669"/>
    <property type="project" value="UniProtKB-KW"/>
</dbReference>
<evidence type="ECO:0000313" key="5">
    <source>
        <dbReference type="Proteomes" id="UP000326476"/>
    </source>
</evidence>